<comment type="cofactor">
    <cofactor evidence="1">
        <name>Fe(2+)</name>
        <dbReference type="ChEBI" id="CHEBI:29033"/>
    </cofactor>
</comment>
<evidence type="ECO:0000313" key="15">
    <source>
        <dbReference type="Proteomes" id="UP000055024"/>
    </source>
</evidence>
<feature type="signal peptide" evidence="12">
    <location>
        <begin position="1"/>
        <end position="16"/>
    </location>
</feature>
<dbReference type="Gene3D" id="2.60.120.650">
    <property type="entry name" value="Cupin"/>
    <property type="match status" value="1"/>
</dbReference>
<dbReference type="AlphaFoldDB" id="A0A0V1HNX8"/>
<evidence type="ECO:0000256" key="2">
    <source>
        <dbReference type="ARBA" id="ARBA00004123"/>
    </source>
</evidence>
<keyword evidence="3" id="KW-0479">Metal-binding</keyword>
<dbReference type="PANTHER" id="PTHR12480:SF32">
    <property type="entry name" value="BIFUNCTIONAL ARGININE DEMETHYLASE AND LYSYL-HYDROXYLASE JMJD6"/>
    <property type="match status" value="1"/>
</dbReference>
<dbReference type="GO" id="GO:0046872">
    <property type="term" value="F:metal ion binding"/>
    <property type="evidence" value="ECO:0007669"/>
    <property type="project" value="UniProtKB-KW"/>
</dbReference>
<evidence type="ECO:0000256" key="7">
    <source>
        <dbReference type="ARBA" id="ARBA00023004"/>
    </source>
</evidence>
<dbReference type="Proteomes" id="UP000055024">
    <property type="component" value="Unassembled WGS sequence"/>
</dbReference>
<protein>
    <submittedName>
        <fullName evidence="14">Bifunctional arginine demethylase and lysyl-hydroxylase JMJD6</fullName>
    </submittedName>
</protein>
<evidence type="ECO:0000256" key="12">
    <source>
        <dbReference type="SAM" id="SignalP"/>
    </source>
</evidence>
<evidence type="ECO:0000256" key="6">
    <source>
        <dbReference type="ARBA" id="ARBA00023002"/>
    </source>
</evidence>
<dbReference type="GO" id="GO:0032259">
    <property type="term" value="P:methylation"/>
    <property type="evidence" value="ECO:0007669"/>
    <property type="project" value="UniProtKB-KW"/>
</dbReference>
<keyword evidence="6" id="KW-0560">Oxidoreductase</keyword>
<sequence>MHGMLSFLVINVGVCFHRILQKVEVLQKLGETIFVPDGWWHVVLNLDLTVAVTQNYCSYGTRRFVLESRPKLAINWYRQLKVVVDAEILFQISSW</sequence>
<dbReference type="GO" id="GO:0008168">
    <property type="term" value="F:methyltransferase activity"/>
    <property type="evidence" value="ECO:0007669"/>
    <property type="project" value="UniProtKB-KW"/>
</dbReference>
<evidence type="ECO:0000256" key="10">
    <source>
        <dbReference type="ARBA" id="ARBA00023242"/>
    </source>
</evidence>
<dbReference type="PROSITE" id="PS51184">
    <property type="entry name" value="JMJC"/>
    <property type="match status" value="1"/>
</dbReference>
<dbReference type="PANTHER" id="PTHR12480">
    <property type="entry name" value="ARGININE DEMETHYLASE AND LYSYL-HYDROXYLASE JMJD"/>
    <property type="match status" value="1"/>
</dbReference>
<evidence type="ECO:0000256" key="8">
    <source>
        <dbReference type="ARBA" id="ARBA00023015"/>
    </source>
</evidence>
<keyword evidence="14" id="KW-0808">Transferase</keyword>
<feature type="chain" id="PRO_5006879319" evidence="12">
    <location>
        <begin position="17"/>
        <end position="95"/>
    </location>
</feature>
<proteinExistence type="inferred from homology"/>
<name>A0A0V1HNX8_9BILA</name>
<evidence type="ECO:0000256" key="1">
    <source>
        <dbReference type="ARBA" id="ARBA00001954"/>
    </source>
</evidence>
<accession>A0A0V1HNX8</accession>
<evidence type="ECO:0000256" key="11">
    <source>
        <dbReference type="ARBA" id="ARBA00038068"/>
    </source>
</evidence>
<comment type="similarity">
    <text evidence="11">Belongs to the JMJD6 family.</text>
</comment>
<dbReference type="OrthoDB" id="268693at2759"/>
<evidence type="ECO:0000256" key="3">
    <source>
        <dbReference type="ARBA" id="ARBA00022723"/>
    </source>
</evidence>
<dbReference type="Pfam" id="PF02373">
    <property type="entry name" value="JmjC"/>
    <property type="match status" value="1"/>
</dbReference>
<keyword evidence="8" id="KW-0805">Transcription regulation</keyword>
<comment type="subcellular location">
    <subcellularLocation>
        <location evidence="2">Nucleus</location>
    </subcellularLocation>
</comment>
<keyword evidence="15" id="KW-1185">Reference proteome</keyword>
<keyword evidence="7" id="KW-0408">Iron</keyword>
<keyword evidence="5" id="KW-0223">Dioxygenase</keyword>
<dbReference type="GO" id="GO:0005737">
    <property type="term" value="C:cytoplasm"/>
    <property type="evidence" value="ECO:0007669"/>
    <property type="project" value="TreeGrafter"/>
</dbReference>
<dbReference type="GO" id="GO:0106140">
    <property type="term" value="F:P-TEFb complex binding"/>
    <property type="evidence" value="ECO:0007669"/>
    <property type="project" value="TreeGrafter"/>
</dbReference>
<dbReference type="GO" id="GO:0033749">
    <property type="term" value="F:histone H4R3 demethylase activity"/>
    <property type="evidence" value="ECO:0007669"/>
    <property type="project" value="TreeGrafter"/>
</dbReference>
<keyword evidence="12" id="KW-0732">Signal</keyword>
<comment type="caution">
    <text evidence="14">The sequence shown here is derived from an EMBL/GenBank/DDBJ whole genome shotgun (WGS) entry which is preliminary data.</text>
</comment>
<dbReference type="GO" id="GO:0005634">
    <property type="term" value="C:nucleus"/>
    <property type="evidence" value="ECO:0007669"/>
    <property type="project" value="UniProtKB-SubCell"/>
</dbReference>
<evidence type="ECO:0000259" key="13">
    <source>
        <dbReference type="PROSITE" id="PS51184"/>
    </source>
</evidence>
<dbReference type="SUPFAM" id="SSF51197">
    <property type="entry name" value="Clavaminate synthase-like"/>
    <property type="match status" value="1"/>
</dbReference>
<evidence type="ECO:0000256" key="5">
    <source>
        <dbReference type="ARBA" id="ARBA00022964"/>
    </source>
</evidence>
<evidence type="ECO:0000313" key="14">
    <source>
        <dbReference type="EMBL" id="KRZ12233.1"/>
    </source>
</evidence>
<keyword evidence="14" id="KW-0489">Methyltransferase</keyword>
<keyword evidence="10" id="KW-0539">Nucleus</keyword>
<keyword evidence="4" id="KW-0156">Chromatin regulator</keyword>
<reference evidence="14 15" key="1">
    <citation type="submission" date="2015-01" db="EMBL/GenBank/DDBJ databases">
        <title>Evolution of Trichinella species and genotypes.</title>
        <authorList>
            <person name="Korhonen P.K."/>
            <person name="Edoardo P."/>
            <person name="Giuseppe L.R."/>
            <person name="Gasser R.B."/>
        </authorList>
    </citation>
    <scope>NUCLEOTIDE SEQUENCE [LARGE SCALE GENOMIC DNA]</scope>
    <source>
        <strain evidence="14">ISS1029</strain>
    </source>
</reference>
<dbReference type="EMBL" id="JYDP01000042">
    <property type="protein sequence ID" value="KRZ12233.1"/>
    <property type="molecule type" value="Genomic_DNA"/>
</dbReference>
<organism evidence="14 15">
    <name type="scientific">Trichinella zimbabwensis</name>
    <dbReference type="NCBI Taxonomy" id="268475"/>
    <lineage>
        <taxon>Eukaryota</taxon>
        <taxon>Metazoa</taxon>
        <taxon>Ecdysozoa</taxon>
        <taxon>Nematoda</taxon>
        <taxon>Enoplea</taxon>
        <taxon>Dorylaimia</taxon>
        <taxon>Trichinellida</taxon>
        <taxon>Trichinellidae</taxon>
        <taxon>Trichinella</taxon>
    </lineage>
</organism>
<evidence type="ECO:0000256" key="4">
    <source>
        <dbReference type="ARBA" id="ARBA00022853"/>
    </source>
</evidence>
<feature type="domain" description="JmjC" evidence="13">
    <location>
        <begin position="1"/>
        <end position="73"/>
    </location>
</feature>
<evidence type="ECO:0000256" key="9">
    <source>
        <dbReference type="ARBA" id="ARBA00023163"/>
    </source>
</evidence>
<gene>
    <name evidence="14" type="primary">Jmjd6</name>
    <name evidence="14" type="ORF">T11_11317</name>
</gene>
<keyword evidence="9" id="KW-0804">Transcription</keyword>
<dbReference type="InterPro" id="IPR003347">
    <property type="entry name" value="JmjC_dom"/>
</dbReference>
<dbReference type="InterPro" id="IPR050910">
    <property type="entry name" value="JMJD6_ArgDemeth/LysHydrox"/>
</dbReference>